<organism evidence="3 4">
    <name type="scientific">Candidatus Egerieimonas intestinavium</name>
    <dbReference type="NCBI Taxonomy" id="2840777"/>
    <lineage>
        <taxon>Bacteria</taxon>
        <taxon>Bacillati</taxon>
        <taxon>Bacillota</taxon>
        <taxon>Clostridia</taxon>
        <taxon>Lachnospirales</taxon>
        <taxon>Lachnospiraceae</taxon>
        <taxon>Lachnospiraceae incertae sedis</taxon>
        <taxon>Candidatus Egerieimonas</taxon>
    </lineage>
</organism>
<dbReference type="Pfam" id="PF00498">
    <property type="entry name" value="FHA"/>
    <property type="match status" value="1"/>
</dbReference>
<dbReference type="PANTHER" id="PTHR36844:SF1">
    <property type="entry name" value="PROTEASE PRSW"/>
    <property type="match status" value="1"/>
</dbReference>
<gene>
    <name evidence="3" type="ORF">IAB98_11720</name>
</gene>
<keyword evidence="3" id="KW-0378">Hydrolase</keyword>
<dbReference type="SUPFAM" id="SSF49879">
    <property type="entry name" value="SMAD/FHA domain"/>
    <property type="match status" value="1"/>
</dbReference>
<feature type="transmembrane region" description="Helical" evidence="1">
    <location>
        <begin position="328"/>
        <end position="347"/>
    </location>
</feature>
<feature type="transmembrane region" description="Helical" evidence="1">
    <location>
        <begin position="86"/>
        <end position="114"/>
    </location>
</feature>
<dbReference type="InterPro" id="IPR000253">
    <property type="entry name" value="FHA_dom"/>
</dbReference>
<evidence type="ECO:0000313" key="3">
    <source>
        <dbReference type="EMBL" id="HIR94075.1"/>
    </source>
</evidence>
<evidence type="ECO:0000313" key="4">
    <source>
        <dbReference type="Proteomes" id="UP000886841"/>
    </source>
</evidence>
<keyword evidence="3" id="KW-0645">Protease</keyword>
<dbReference type="PROSITE" id="PS50006">
    <property type="entry name" value="FHA_DOMAIN"/>
    <property type="match status" value="1"/>
</dbReference>
<feature type="transmembrane region" description="Helical" evidence="1">
    <location>
        <begin position="126"/>
        <end position="149"/>
    </location>
</feature>
<reference evidence="3" key="2">
    <citation type="journal article" date="2021" name="PeerJ">
        <title>Extensive microbial diversity within the chicken gut microbiome revealed by metagenomics and culture.</title>
        <authorList>
            <person name="Gilroy R."/>
            <person name="Ravi A."/>
            <person name="Getino M."/>
            <person name="Pursley I."/>
            <person name="Horton D.L."/>
            <person name="Alikhan N.F."/>
            <person name="Baker D."/>
            <person name="Gharbi K."/>
            <person name="Hall N."/>
            <person name="Watson M."/>
            <person name="Adriaenssens E.M."/>
            <person name="Foster-Nyarko E."/>
            <person name="Jarju S."/>
            <person name="Secka A."/>
            <person name="Antonio M."/>
            <person name="Oren A."/>
            <person name="Chaudhuri R.R."/>
            <person name="La Ragione R."/>
            <person name="Hildebrand F."/>
            <person name="Pallen M.J."/>
        </authorList>
    </citation>
    <scope>NUCLEOTIDE SEQUENCE</scope>
    <source>
        <strain evidence="3">ChiSxjej1B13-7041</strain>
    </source>
</reference>
<keyword evidence="1" id="KW-0812">Transmembrane</keyword>
<reference evidence="3" key="1">
    <citation type="submission" date="2020-10" db="EMBL/GenBank/DDBJ databases">
        <authorList>
            <person name="Gilroy R."/>
        </authorList>
    </citation>
    <scope>NUCLEOTIDE SEQUENCE</scope>
    <source>
        <strain evidence="3">ChiSxjej1B13-7041</strain>
    </source>
</reference>
<dbReference type="GO" id="GO:0008237">
    <property type="term" value="F:metallopeptidase activity"/>
    <property type="evidence" value="ECO:0007669"/>
    <property type="project" value="UniProtKB-KW"/>
</dbReference>
<feature type="transmembrane region" description="Helical" evidence="1">
    <location>
        <begin position="254"/>
        <end position="274"/>
    </location>
</feature>
<name>A0A9D1JGQ1_9FIRM</name>
<dbReference type="InterPro" id="IPR026898">
    <property type="entry name" value="PrsW"/>
</dbReference>
<keyword evidence="1" id="KW-1133">Transmembrane helix</keyword>
<evidence type="ECO:0000259" key="2">
    <source>
        <dbReference type="PROSITE" id="PS50006"/>
    </source>
</evidence>
<dbReference type="EMBL" id="DVHU01000105">
    <property type="protein sequence ID" value="HIR94075.1"/>
    <property type="molecule type" value="Genomic_DNA"/>
</dbReference>
<dbReference type="Gene3D" id="2.60.200.20">
    <property type="match status" value="1"/>
</dbReference>
<accession>A0A9D1JGQ1</accession>
<dbReference type="InterPro" id="IPR008984">
    <property type="entry name" value="SMAD_FHA_dom_sf"/>
</dbReference>
<dbReference type="PANTHER" id="PTHR36844">
    <property type="entry name" value="PROTEASE PRSW"/>
    <property type="match status" value="1"/>
</dbReference>
<evidence type="ECO:0000256" key="1">
    <source>
        <dbReference type="SAM" id="Phobius"/>
    </source>
</evidence>
<keyword evidence="1" id="KW-0472">Membrane</keyword>
<protein>
    <submittedName>
        <fullName evidence="3">PrsW family intramembrane metalloprotease</fullName>
    </submittedName>
</protein>
<keyword evidence="3" id="KW-0482">Metalloprotease</keyword>
<dbReference type="AlphaFoldDB" id="A0A9D1JGQ1"/>
<feature type="transmembrane region" description="Helical" evidence="1">
    <location>
        <begin position="61"/>
        <end position="80"/>
    </location>
</feature>
<comment type="caution">
    <text evidence="3">The sequence shown here is derived from an EMBL/GenBank/DDBJ whole genome shotgun (WGS) entry which is preliminary data.</text>
</comment>
<dbReference type="Proteomes" id="UP000886841">
    <property type="component" value="Unassembled WGS sequence"/>
</dbReference>
<sequence length="492" mass="53922">MNTTFFEKASNLSKDFSWKDIFSDVFKPHTREDRSRLMLKGMGNHVPSPAQMLRQWQKPWLFLWAGAIGLAIALISMFLWNSGAVYSIPAMMLVLFIVPAFVVPLAVLIFFWEMDMTGSSSILDTLMMMLVGGILSIAATGIFHAFVTLPFTDQAYISGPLPEEIAKFLVVWLLLSRKKFKYGVQGILVGGAVGVGFSAIESAYYAWMNFMQKLDVVAAENAFEGMLSAMFGGDGSGITLATQAMTDTILNRGILAIGGHVLWAALYGGALGLLKYKGKLSLKSLVDPLVIMTFSGAFLLHTVWNFSGVAFLGILPEGVVLFLMKLDAYYVKYILLIVLGWLLLLFIMRKCIRQMVAVEGFYNRQPEGTGYGGAAAARPAGALAGNRAILTVRATGQLNHGKIYELSAGGSLIFGRDPQRANVAFPPDTKGVSGLHCEIKIKDGIPVLIDRNSTYGTFFSNGSRLEPNVPYKIKGHVKFYLARPENQFDIQV</sequence>
<feature type="domain" description="FHA" evidence="2">
    <location>
        <begin position="412"/>
        <end position="464"/>
    </location>
</feature>
<dbReference type="Pfam" id="PF13367">
    <property type="entry name" value="PrsW-protease"/>
    <property type="match status" value="1"/>
</dbReference>
<feature type="transmembrane region" description="Helical" evidence="1">
    <location>
        <begin position="286"/>
        <end position="316"/>
    </location>
</feature>
<feature type="transmembrane region" description="Helical" evidence="1">
    <location>
        <begin position="187"/>
        <end position="207"/>
    </location>
</feature>
<proteinExistence type="predicted"/>